<feature type="transmembrane region" description="Helical" evidence="1">
    <location>
        <begin position="136"/>
        <end position="154"/>
    </location>
</feature>
<keyword evidence="3" id="KW-1185">Reference proteome</keyword>
<reference evidence="2" key="1">
    <citation type="journal article" date="2014" name="Int. J. Syst. Evol. Microbiol.">
        <title>Complete genome sequence of Corynebacterium casei LMG S-19264T (=DSM 44701T), isolated from a smear-ripened cheese.</title>
        <authorList>
            <consortium name="US DOE Joint Genome Institute (JGI-PGF)"/>
            <person name="Walter F."/>
            <person name="Albersmeier A."/>
            <person name="Kalinowski J."/>
            <person name="Ruckert C."/>
        </authorList>
    </citation>
    <scope>NUCLEOTIDE SEQUENCE</scope>
    <source>
        <strain evidence="2">JCM 18487</strain>
    </source>
</reference>
<feature type="transmembrane region" description="Helical" evidence="1">
    <location>
        <begin position="55"/>
        <end position="76"/>
    </location>
</feature>
<protein>
    <recommendedName>
        <fullName evidence="4">DUF2254 domain-containing protein</fullName>
    </recommendedName>
</protein>
<dbReference type="Proteomes" id="UP000637695">
    <property type="component" value="Unassembled WGS sequence"/>
</dbReference>
<accession>A0A917K3D3</accession>
<evidence type="ECO:0000313" key="3">
    <source>
        <dbReference type="Proteomes" id="UP000637695"/>
    </source>
</evidence>
<dbReference type="InterPro" id="IPR018723">
    <property type="entry name" value="DUF2254_membrane"/>
</dbReference>
<keyword evidence="1" id="KW-1133">Transmembrane helix</keyword>
<feature type="transmembrane region" description="Helical" evidence="1">
    <location>
        <begin position="96"/>
        <end position="116"/>
    </location>
</feature>
<feature type="transmembrane region" description="Helical" evidence="1">
    <location>
        <begin position="12"/>
        <end position="35"/>
    </location>
</feature>
<evidence type="ECO:0000313" key="2">
    <source>
        <dbReference type="EMBL" id="GGI97424.1"/>
    </source>
</evidence>
<dbReference type="EMBL" id="BMOY01000003">
    <property type="protein sequence ID" value="GGI97424.1"/>
    <property type="molecule type" value="Genomic_DNA"/>
</dbReference>
<reference evidence="2" key="2">
    <citation type="submission" date="2020-09" db="EMBL/GenBank/DDBJ databases">
        <authorList>
            <person name="Sun Q."/>
            <person name="Ohkuma M."/>
        </authorList>
    </citation>
    <scope>NUCLEOTIDE SEQUENCE</scope>
    <source>
        <strain evidence="2">JCM 18487</strain>
    </source>
</reference>
<sequence length="484" mass="53989">MTLRWDGFRHRAAAVTSSWLFHLLFSAVVMLVVFLRPPSVFFGDTETARNYLNTIVSSLSTILALCISIILVAIQLTASNYTHRVLDFFVRLPYNASLFSFYLVTIMHSFFLMAKIRDPYPDPMPSPLRLKMSADLVLVVICFISLLIYMYAVVKLLKPERIIELILREYASAFARGEWESALASIDQICDIGKRAAAASDSVTGVRCVEAMLQLASRLPLPDRRSDPLLHVHQHLVNQWVEMVGVAVKERESGVLYAVLGALYAEGHQCIAAGAWPAAELVIKAYRHLVFSHLLAEGQGFYVERVAEQLYRLAAQAAQAGERGQSFCVRTWEVILSIGENTLRALSGFTPSLLDGFLMVADVPHSLARMQDDLVREALCGYFELWKAFMATASMRDAARWAVWWADAVAEDAVRRTGQAYAVMLARHLGRSDLAETVCHIWGMDPCLRTTGPAPLAPDDRIRLFDGWPADGPPPPRPAERPHA</sequence>
<name>A0A917K3D3_9BACL</name>
<keyword evidence="1" id="KW-0472">Membrane</keyword>
<evidence type="ECO:0008006" key="4">
    <source>
        <dbReference type="Google" id="ProtNLM"/>
    </source>
</evidence>
<evidence type="ECO:0000256" key="1">
    <source>
        <dbReference type="SAM" id="Phobius"/>
    </source>
</evidence>
<gene>
    <name evidence="2" type="ORF">GCM10010885_03840</name>
</gene>
<dbReference type="Pfam" id="PF10011">
    <property type="entry name" value="DUF2254"/>
    <property type="match status" value="1"/>
</dbReference>
<proteinExistence type="predicted"/>
<keyword evidence="1" id="KW-0812">Transmembrane</keyword>
<organism evidence="2 3">
    <name type="scientific">Alicyclobacillus cellulosilyticus</name>
    <dbReference type="NCBI Taxonomy" id="1003997"/>
    <lineage>
        <taxon>Bacteria</taxon>
        <taxon>Bacillati</taxon>
        <taxon>Bacillota</taxon>
        <taxon>Bacilli</taxon>
        <taxon>Bacillales</taxon>
        <taxon>Alicyclobacillaceae</taxon>
        <taxon>Alicyclobacillus</taxon>
    </lineage>
</organism>
<dbReference type="AlphaFoldDB" id="A0A917K3D3"/>
<dbReference type="RefSeq" id="WP_188880819.1">
    <property type="nucleotide sequence ID" value="NZ_BMOY01000003.1"/>
</dbReference>
<comment type="caution">
    <text evidence="2">The sequence shown here is derived from an EMBL/GenBank/DDBJ whole genome shotgun (WGS) entry which is preliminary data.</text>
</comment>